<organism evidence="1 2">
    <name type="scientific">Flavobacterium humi</name>
    <dbReference type="NCBI Taxonomy" id="2562683"/>
    <lineage>
        <taxon>Bacteria</taxon>
        <taxon>Pseudomonadati</taxon>
        <taxon>Bacteroidota</taxon>
        <taxon>Flavobacteriia</taxon>
        <taxon>Flavobacteriales</taxon>
        <taxon>Flavobacteriaceae</taxon>
        <taxon>Flavobacterium</taxon>
    </lineage>
</organism>
<name>A0A4Z0LA46_9FLAO</name>
<keyword evidence="2" id="KW-1185">Reference proteome</keyword>
<dbReference type="RefSeq" id="WP_135525519.1">
    <property type="nucleotide sequence ID" value="NZ_SRLH01000002.1"/>
</dbReference>
<comment type="caution">
    <text evidence="1">The sequence shown here is derived from an EMBL/GenBank/DDBJ whole genome shotgun (WGS) entry which is preliminary data.</text>
</comment>
<gene>
    <name evidence="1" type="ORF">E4635_04985</name>
</gene>
<evidence type="ECO:0000313" key="1">
    <source>
        <dbReference type="EMBL" id="TGD59209.1"/>
    </source>
</evidence>
<sequence>MKTYQSCGKITIEKNSKSALVKTMLPELLHNGKYKYIEYHNISNDDYYGVLGVLVMDGEPNTDLTKYNSANRMVQVDANQIILTDLLPVNGGKDFSGLSQNDQIHFMCLHDDDFKVTDAVLKRFQQALPKFPDDREPKVGNGGILTFEGC</sequence>
<evidence type="ECO:0000313" key="2">
    <source>
        <dbReference type="Proteomes" id="UP000297407"/>
    </source>
</evidence>
<dbReference type="OrthoDB" id="1355801at2"/>
<dbReference type="AlphaFoldDB" id="A0A4Z0LA46"/>
<dbReference type="Proteomes" id="UP000297407">
    <property type="component" value="Unassembled WGS sequence"/>
</dbReference>
<reference evidence="1 2" key="1">
    <citation type="submission" date="2019-04" db="EMBL/GenBank/DDBJ databases">
        <title>Flavobacterium sp. strain DS2-A Genome sequencing and assembly.</title>
        <authorList>
            <person name="Kim I."/>
        </authorList>
    </citation>
    <scope>NUCLEOTIDE SEQUENCE [LARGE SCALE GENOMIC DNA]</scope>
    <source>
        <strain evidence="1 2">DS2-A</strain>
    </source>
</reference>
<dbReference type="EMBL" id="SRLH01000002">
    <property type="protein sequence ID" value="TGD59209.1"/>
    <property type="molecule type" value="Genomic_DNA"/>
</dbReference>
<accession>A0A4Z0LA46</accession>
<proteinExistence type="predicted"/>
<protein>
    <submittedName>
        <fullName evidence="1">Uncharacterized protein</fullName>
    </submittedName>
</protein>